<dbReference type="KEGG" id="ptm:GSPATT00006931001"/>
<dbReference type="OrthoDB" id="300053at2759"/>
<dbReference type="Proteomes" id="UP000000600">
    <property type="component" value="Unassembled WGS sequence"/>
</dbReference>
<feature type="region of interest" description="Disordered" evidence="1">
    <location>
        <begin position="436"/>
        <end position="457"/>
    </location>
</feature>
<dbReference type="AlphaFoldDB" id="A0CD53"/>
<gene>
    <name evidence="2" type="ORF">GSPATT00006931001</name>
</gene>
<dbReference type="InParanoid" id="A0CD53"/>
<proteinExistence type="predicted"/>
<organism evidence="2 3">
    <name type="scientific">Paramecium tetraurelia</name>
    <dbReference type="NCBI Taxonomy" id="5888"/>
    <lineage>
        <taxon>Eukaryota</taxon>
        <taxon>Sar</taxon>
        <taxon>Alveolata</taxon>
        <taxon>Ciliophora</taxon>
        <taxon>Intramacronucleata</taxon>
        <taxon>Oligohymenophorea</taxon>
        <taxon>Peniculida</taxon>
        <taxon>Parameciidae</taxon>
        <taxon>Paramecium</taxon>
    </lineage>
</organism>
<name>A0CD53_PARTE</name>
<sequence length="831" mass="96358">MKRPQSAITRVDDANSTASKPIRPLSGVSDTTLRFQNSVDQLLSKANYSLQLMNIHDSLQLFEQAFKKGEHQLSSIRLVKLVEDVVLQLVKVIVKSEDNLISQQILNRLLIWCQIQQSNEDIIHIRCPPYIQVRVLNAYGDFLRKQNKYDESTHYLQLSLQMLSQYKFDSSIDELVGQTYMLLSSNSLYTNHYAQAIQEAQAALQHLQQAAISTNKITEELHESICDTYINLGIAKEQEKQFQEAHYNYYSSLVYSQQNLNESKQMKIQQIYDQFLSRQAAYLQKLQFQQQKSLKQINSVTGFNQKKPQQSALLQQPFVDLVKNAADQSNGKLNSNFFKKKQKIIKSVERQKQNEERAILKFKPYLNKMPGQSSQVLKFKPNQMLLNSQIPRPQSPLKQPFVNNGIKIMKVSNKPEYKVQNKSLPSYKSDMFLAKKLQGQQQQQPQPQQFSSSTSQLNSAKIYSSKQTYGQSQQTFQSEVLYKNKTNQIVSQQSNNVHQVPSKFIQYLEQNINESNLLKNGNVQLLQSYHNIHLPSIESQSGIQEIYQGTMSIYLFSQQNILYFQYLASEITDQFAVNLGPKKIKLIGNSLNVSDVNNQFNTINQNPLGMKNVLLSFSVEYFRYAKINLDKQCFQLPYNQANQFYIYIPEQNQNLLIQVKNEYESLVFLVDSFEENGQNSKDQEIQPIFNHKSNSVVSDEIHPLLAEQIKQIDEDVQPVFEEQEEKLATSQEYSQDFEPTPIMEEAPQDKFIQKSSSLPQNNNNKNQYDGMEKFTIKIESEDQRQQVIEVYATDKKQQQDEEIKEEEDLELNAAALLIQKKFREKRMNLKH</sequence>
<feature type="region of interest" description="Disordered" evidence="1">
    <location>
        <begin position="1"/>
        <end position="21"/>
    </location>
</feature>
<dbReference type="HOGENOM" id="CLU_341456_0_0_1"/>
<evidence type="ECO:0000256" key="1">
    <source>
        <dbReference type="SAM" id="MobiDB-lite"/>
    </source>
</evidence>
<dbReference type="RefSeq" id="XP_001436117.1">
    <property type="nucleotide sequence ID" value="XM_001436080.1"/>
</dbReference>
<dbReference type="Gene3D" id="1.25.40.10">
    <property type="entry name" value="Tetratricopeptide repeat domain"/>
    <property type="match status" value="1"/>
</dbReference>
<feature type="compositionally biased region" description="Low complexity" evidence="1">
    <location>
        <begin position="438"/>
        <end position="456"/>
    </location>
</feature>
<evidence type="ECO:0008006" key="4">
    <source>
        <dbReference type="Google" id="ProtNLM"/>
    </source>
</evidence>
<accession>A0CD53</accession>
<protein>
    <recommendedName>
        <fullName evidence="4">Tetratricopeptide repeat protein</fullName>
    </recommendedName>
</protein>
<dbReference type="EMBL" id="CT868063">
    <property type="protein sequence ID" value="CAK68720.1"/>
    <property type="molecule type" value="Genomic_DNA"/>
</dbReference>
<evidence type="ECO:0000313" key="3">
    <source>
        <dbReference type="Proteomes" id="UP000000600"/>
    </source>
</evidence>
<dbReference type="GeneID" id="5021924"/>
<dbReference type="SUPFAM" id="SSF48452">
    <property type="entry name" value="TPR-like"/>
    <property type="match status" value="1"/>
</dbReference>
<dbReference type="OMA" id="YDESTHY"/>
<evidence type="ECO:0000313" key="2">
    <source>
        <dbReference type="EMBL" id="CAK68720.1"/>
    </source>
</evidence>
<keyword evidence="3" id="KW-1185">Reference proteome</keyword>
<reference evidence="2 3" key="1">
    <citation type="journal article" date="2006" name="Nature">
        <title>Global trends of whole-genome duplications revealed by the ciliate Paramecium tetraurelia.</title>
        <authorList>
            <consortium name="Genoscope"/>
            <person name="Aury J.-M."/>
            <person name="Jaillon O."/>
            <person name="Duret L."/>
            <person name="Noel B."/>
            <person name="Jubin C."/>
            <person name="Porcel B.M."/>
            <person name="Segurens B."/>
            <person name="Daubin V."/>
            <person name="Anthouard V."/>
            <person name="Aiach N."/>
            <person name="Arnaiz O."/>
            <person name="Billaut A."/>
            <person name="Beisson J."/>
            <person name="Blanc I."/>
            <person name="Bouhouche K."/>
            <person name="Camara F."/>
            <person name="Duharcourt S."/>
            <person name="Guigo R."/>
            <person name="Gogendeau D."/>
            <person name="Katinka M."/>
            <person name="Keller A.-M."/>
            <person name="Kissmehl R."/>
            <person name="Klotz C."/>
            <person name="Koll F."/>
            <person name="Le Moue A."/>
            <person name="Lepere C."/>
            <person name="Malinsky S."/>
            <person name="Nowacki M."/>
            <person name="Nowak J.K."/>
            <person name="Plattner H."/>
            <person name="Poulain J."/>
            <person name="Ruiz F."/>
            <person name="Serrano V."/>
            <person name="Zagulski M."/>
            <person name="Dessen P."/>
            <person name="Betermier M."/>
            <person name="Weissenbach J."/>
            <person name="Scarpelli C."/>
            <person name="Schachter V."/>
            <person name="Sperling L."/>
            <person name="Meyer E."/>
            <person name="Cohen J."/>
            <person name="Wincker P."/>
        </authorList>
    </citation>
    <scope>NUCLEOTIDE SEQUENCE [LARGE SCALE GENOMIC DNA]</scope>
    <source>
        <strain evidence="2 3">Stock d4-2</strain>
    </source>
</reference>
<dbReference type="InterPro" id="IPR011990">
    <property type="entry name" value="TPR-like_helical_dom_sf"/>
</dbReference>